<feature type="domain" description="TRNA-binding" evidence="17">
    <location>
        <begin position="39"/>
        <end position="147"/>
    </location>
</feature>
<dbReference type="EC" id="6.1.1.20" evidence="15"/>
<dbReference type="InterPro" id="IPR020825">
    <property type="entry name" value="Phe-tRNA_synthase-like_B3/B4"/>
</dbReference>
<dbReference type="Gene3D" id="3.30.56.10">
    <property type="match status" value="2"/>
</dbReference>
<sequence>MIISEQWLREWVSPQISTEELAHQITMAGLEVDAVDPVAGEFSGVVVAEILSAQPHPDADKLRVCEVNTGSETVQIVCGAPNARAGLKAPLATVGGILPGNFKIKKAKLRGVESFGMLCAEQELGLSDANEGLMELPADAPVGGNLREYLGLDDHMIEIGLTPNRADCLGMAGIAREVGLLNNLAVCGPAIDGVPATLEDTLPVELLAPERCPRFVGRVLRGIDISRPSPLWLQEKLRRVGLRSIDAVVDVTNYVMMELGQPMHAFDLDKLQGGIRVRTAEQGESLELLDGQTVELNSDTLVIADHNRAVAMAGVMGGQQTAVSDQTTDLFLEVAFFTPELLAGKPRSYGLHTDASHRFERGVDFTLQTTAMERATALLLEIVGGQAGPVTETVSAAHVPERPDVVLRAARIKRLLGFEMEHDEVTRILSGLGLGVSVTDSGWRCTVPSWRFDIAIEADLLEELARVYGYNRMPTTQPTTDLVIPPRPEKTLALPALRRHLAARGYREAITYSFVDPRMQRVFDPGLHPVALANPISADMGVMRTSLLPGLVSAVLRNTNRQQPRVRLFETGLRFLPGEDCLKQVPTLAMVITGDRFAENWSVPAQATDFFDLKGDLESLCALTRSEDSFSFSAARRDAFHPGQTALLSRDEEVVGYLGALHPSVCQELGLNTALYACEITLSALLQAELPAFAELSKFPEVRRDLAVIVDKDVSAGDLLRNVRASAGSYLTDLTLFDVYEGKGIDPKRKSVGLGLTFRDSSRTLSDQDVNLAVDQVVDSLGKNYKAELRN</sequence>
<evidence type="ECO:0000256" key="15">
    <source>
        <dbReference type="HAMAP-Rule" id="MF_00283"/>
    </source>
</evidence>
<evidence type="ECO:0000256" key="13">
    <source>
        <dbReference type="ARBA" id="ARBA00023146"/>
    </source>
</evidence>
<dbReference type="SUPFAM" id="SSF46955">
    <property type="entry name" value="Putative DNA-binding domain"/>
    <property type="match status" value="1"/>
</dbReference>
<dbReference type="EMBL" id="PKUS01000052">
    <property type="protein sequence ID" value="PLW66686.1"/>
    <property type="molecule type" value="Genomic_DNA"/>
</dbReference>
<keyword evidence="7 15" id="KW-0479">Metal-binding</keyword>
<dbReference type="RefSeq" id="WP_101519157.1">
    <property type="nucleotide sequence ID" value="NZ_PKUS01000052.1"/>
</dbReference>
<keyword evidence="12 15" id="KW-0648">Protein biosynthesis</keyword>
<dbReference type="InterPro" id="IPR009061">
    <property type="entry name" value="DNA-bd_dom_put_sf"/>
</dbReference>
<evidence type="ECO:0000259" key="19">
    <source>
        <dbReference type="PROSITE" id="PS51483"/>
    </source>
</evidence>
<gene>
    <name evidence="15" type="primary">pheT</name>
    <name evidence="20" type="ORF">C0039_20475</name>
</gene>
<dbReference type="InterPro" id="IPR004532">
    <property type="entry name" value="Phe-tRNA-ligase_IIc_bsu_bact"/>
</dbReference>
<dbReference type="CDD" id="cd00769">
    <property type="entry name" value="PheRS_beta_core"/>
    <property type="match status" value="1"/>
</dbReference>
<comment type="cofactor">
    <cofactor evidence="15">
        <name>Mg(2+)</name>
        <dbReference type="ChEBI" id="CHEBI:18420"/>
    </cofactor>
    <text evidence="15">Binds 2 magnesium ions per tetramer.</text>
</comment>
<keyword evidence="21" id="KW-1185">Reference proteome</keyword>
<evidence type="ECO:0000313" key="20">
    <source>
        <dbReference type="EMBL" id="PLW66686.1"/>
    </source>
</evidence>
<dbReference type="InterPro" id="IPR036690">
    <property type="entry name" value="Fdx_antiC-bd_sf"/>
</dbReference>
<evidence type="ECO:0000259" key="18">
    <source>
        <dbReference type="PROSITE" id="PS51447"/>
    </source>
</evidence>
<dbReference type="SMART" id="SM00873">
    <property type="entry name" value="B3_4"/>
    <property type="match status" value="1"/>
</dbReference>
<dbReference type="CDD" id="cd02796">
    <property type="entry name" value="tRNA_bind_bactPheRS"/>
    <property type="match status" value="1"/>
</dbReference>
<evidence type="ECO:0000256" key="16">
    <source>
        <dbReference type="PROSITE-ProRule" id="PRU00209"/>
    </source>
</evidence>
<dbReference type="SUPFAM" id="SSF55681">
    <property type="entry name" value="Class II aaRS and biotin synthetases"/>
    <property type="match status" value="1"/>
</dbReference>
<dbReference type="GO" id="GO:0005524">
    <property type="term" value="F:ATP binding"/>
    <property type="evidence" value="ECO:0007669"/>
    <property type="project" value="UniProtKB-UniRule"/>
</dbReference>
<comment type="similarity">
    <text evidence="2 15">Belongs to the phenylalanyl-tRNA synthetase beta subunit family. Type 1 subfamily.</text>
</comment>
<dbReference type="GO" id="GO:0000049">
    <property type="term" value="F:tRNA binding"/>
    <property type="evidence" value="ECO:0007669"/>
    <property type="project" value="UniProtKB-UniRule"/>
</dbReference>
<dbReference type="SMART" id="SM00874">
    <property type="entry name" value="B5"/>
    <property type="match status" value="1"/>
</dbReference>
<dbReference type="AlphaFoldDB" id="A0A2N5WWR8"/>
<evidence type="ECO:0000256" key="3">
    <source>
        <dbReference type="ARBA" id="ARBA00011209"/>
    </source>
</evidence>
<dbReference type="NCBIfam" id="TIGR00472">
    <property type="entry name" value="pheT_bact"/>
    <property type="match status" value="1"/>
</dbReference>
<evidence type="ECO:0000256" key="6">
    <source>
        <dbReference type="ARBA" id="ARBA00022598"/>
    </source>
</evidence>
<feature type="domain" description="FDX-ACB" evidence="18">
    <location>
        <begin position="697"/>
        <end position="790"/>
    </location>
</feature>
<dbReference type="Gene3D" id="3.30.930.10">
    <property type="entry name" value="Bira Bifunctional Protein, Domain 2"/>
    <property type="match status" value="1"/>
</dbReference>
<dbReference type="FunFam" id="3.30.930.10:FF:000022">
    <property type="entry name" value="Phenylalanine--tRNA ligase beta subunit"/>
    <property type="match status" value="1"/>
</dbReference>
<dbReference type="InterPro" id="IPR002547">
    <property type="entry name" value="tRNA-bd_dom"/>
</dbReference>
<dbReference type="HAMAP" id="MF_00283">
    <property type="entry name" value="Phe_tRNA_synth_beta1"/>
    <property type="match status" value="1"/>
</dbReference>
<dbReference type="Gene3D" id="2.40.50.140">
    <property type="entry name" value="Nucleic acid-binding proteins"/>
    <property type="match status" value="1"/>
</dbReference>
<dbReference type="GO" id="GO:0009328">
    <property type="term" value="C:phenylalanine-tRNA ligase complex"/>
    <property type="evidence" value="ECO:0007669"/>
    <property type="project" value="TreeGrafter"/>
</dbReference>
<keyword evidence="11 16" id="KW-0694">RNA-binding</keyword>
<keyword evidence="10 15" id="KW-0460">Magnesium</keyword>
<evidence type="ECO:0000256" key="12">
    <source>
        <dbReference type="ARBA" id="ARBA00022917"/>
    </source>
</evidence>
<dbReference type="FunFam" id="3.30.56.10:FF:000002">
    <property type="entry name" value="Phenylalanine--tRNA ligase beta subunit"/>
    <property type="match status" value="1"/>
</dbReference>
<comment type="subunit">
    <text evidence="3 15">Tetramer of two alpha and two beta subunits.</text>
</comment>
<dbReference type="Pfam" id="PF17759">
    <property type="entry name" value="tRNA_synthFbeta"/>
    <property type="match status" value="1"/>
</dbReference>
<name>A0A2N5WWR8_9GAMM</name>
<keyword evidence="13 15" id="KW-0030">Aminoacyl-tRNA synthetase</keyword>
<dbReference type="InterPro" id="IPR005147">
    <property type="entry name" value="tRNA_synthase_B5-dom"/>
</dbReference>
<evidence type="ECO:0000256" key="4">
    <source>
        <dbReference type="ARBA" id="ARBA00022490"/>
    </source>
</evidence>
<keyword evidence="5 16" id="KW-0820">tRNA-binding</keyword>
<feature type="binding site" evidence="15">
    <location>
        <position position="462"/>
    </location>
    <ligand>
        <name>Mg(2+)</name>
        <dbReference type="ChEBI" id="CHEBI:18420"/>
        <note>shared with alpha subunit</note>
    </ligand>
</feature>
<dbReference type="InterPro" id="IPR033714">
    <property type="entry name" value="tRNA_bind_bactPheRS"/>
</dbReference>
<dbReference type="InterPro" id="IPR012340">
    <property type="entry name" value="NA-bd_OB-fold"/>
</dbReference>
<evidence type="ECO:0000256" key="7">
    <source>
        <dbReference type="ARBA" id="ARBA00022723"/>
    </source>
</evidence>
<dbReference type="GO" id="GO:0000287">
    <property type="term" value="F:magnesium ion binding"/>
    <property type="evidence" value="ECO:0007669"/>
    <property type="project" value="UniProtKB-UniRule"/>
</dbReference>
<keyword evidence="8 15" id="KW-0547">Nucleotide-binding</keyword>
<dbReference type="OrthoDB" id="9805455at2"/>
<feature type="binding site" evidence="15">
    <location>
        <position position="453"/>
    </location>
    <ligand>
        <name>Mg(2+)</name>
        <dbReference type="ChEBI" id="CHEBI:18420"/>
        <note>shared with alpha subunit</note>
    </ligand>
</feature>
<feature type="binding site" evidence="15">
    <location>
        <position position="459"/>
    </location>
    <ligand>
        <name>Mg(2+)</name>
        <dbReference type="ChEBI" id="CHEBI:18420"/>
        <note>shared with alpha subunit</note>
    </ligand>
</feature>
<dbReference type="SUPFAM" id="SSF54991">
    <property type="entry name" value="Anticodon-binding domain of PheRS"/>
    <property type="match status" value="1"/>
</dbReference>
<dbReference type="FunFam" id="3.30.70.380:FF:000001">
    <property type="entry name" value="Phenylalanine--tRNA ligase beta subunit"/>
    <property type="match status" value="1"/>
</dbReference>
<dbReference type="SUPFAM" id="SSF50249">
    <property type="entry name" value="Nucleic acid-binding proteins"/>
    <property type="match status" value="1"/>
</dbReference>
<reference evidence="20 21" key="1">
    <citation type="submission" date="2018-01" db="EMBL/GenBank/DDBJ databases">
        <title>The draft genome sequence of Halioglobus lutimaris HF004.</title>
        <authorList>
            <person name="Du Z.-J."/>
            <person name="Shi M.-J."/>
        </authorList>
    </citation>
    <scope>NUCLEOTIDE SEQUENCE [LARGE SCALE GENOMIC DNA]</scope>
    <source>
        <strain evidence="20 21">HF004</strain>
    </source>
</reference>
<dbReference type="InterPro" id="IPR005121">
    <property type="entry name" value="Fdx_antiC-bd"/>
</dbReference>
<comment type="catalytic activity">
    <reaction evidence="14 15">
        <text>tRNA(Phe) + L-phenylalanine + ATP = L-phenylalanyl-tRNA(Phe) + AMP + diphosphate + H(+)</text>
        <dbReference type="Rhea" id="RHEA:19413"/>
        <dbReference type="Rhea" id="RHEA-COMP:9668"/>
        <dbReference type="Rhea" id="RHEA-COMP:9699"/>
        <dbReference type="ChEBI" id="CHEBI:15378"/>
        <dbReference type="ChEBI" id="CHEBI:30616"/>
        <dbReference type="ChEBI" id="CHEBI:33019"/>
        <dbReference type="ChEBI" id="CHEBI:58095"/>
        <dbReference type="ChEBI" id="CHEBI:78442"/>
        <dbReference type="ChEBI" id="CHEBI:78531"/>
        <dbReference type="ChEBI" id="CHEBI:456215"/>
        <dbReference type="EC" id="6.1.1.20"/>
    </reaction>
</comment>
<dbReference type="Pfam" id="PF03484">
    <property type="entry name" value="B5"/>
    <property type="match status" value="1"/>
</dbReference>
<keyword evidence="9 15" id="KW-0067">ATP-binding</keyword>
<dbReference type="InterPro" id="IPR041616">
    <property type="entry name" value="PheRS_beta_core"/>
</dbReference>
<protein>
    <recommendedName>
        <fullName evidence="15">Phenylalanine--tRNA ligase beta subunit</fullName>
        <ecNumber evidence="15">6.1.1.20</ecNumber>
    </recommendedName>
    <alternativeName>
        <fullName evidence="15">Phenylalanyl-tRNA synthetase beta subunit</fullName>
        <shortName evidence="15">PheRS</shortName>
    </alternativeName>
</protein>
<evidence type="ECO:0000256" key="9">
    <source>
        <dbReference type="ARBA" id="ARBA00022840"/>
    </source>
</evidence>
<dbReference type="InterPro" id="IPR045864">
    <property type="entry name" value="aa-tRNA-synth_II/BPL/LPL"/>
</dbReference>
<evidence type="ECO:0000256" key="5">
    <source>
        <dbReference type="ARBA" id="ARBA00022555"/>
    </source>
</evidence>
<dbReference type="PANTHER" id="PTHR10947">
    <property type="entry name" value="PHENYLALANYL-TRNA SYNTHETASE BETA CHAIN AND LEUCINE-RICH REPEAT-CONTAINING PROTEIN 47"/>
    <property type="match status" value="1"/>
</dbReference>
<dbReference type="InterPro" id="IPR005146">
    <property type="entry name" value="B3/B4_tRNA-bd"/>
</dbReference>
<dbReference type="FunFam" id="2.40.50.140:FF:000045">
    <property type="entry name" value="Phenylalanine--tRNA ligase beta subunit"/>
    <property type="match status" value="1"/>
</dbReference>
<dbReference type="Pfam" id="PF03483">
    <property type="entry name" value="B3_4"/>
    <property type="match status" value="1"/>
</dbReference>
<evidence type="ECO:0000313" key="21">
    <source>
        <dbReference type="Proteomes" id="UP000235005"/>
    </source>
</evidence>
<dbReference type="NCBIfam" id="NF045760">
    <property type="entry name" value="YtpR"/>
    <property type="match status" value="1"/>
</dbReference>
<keyword evidence="6 15" id="KW-0436">Ligase</keyword>
<dbReference type="Gene3D" id="3.50.40.10">
    <property type="entry name" value="Phenylalanyl-trna Synthetase, Chain B, domain 3"/>
    <property type="match status" value="1"/>
</dbReference>
<evidence type="ECO:0000256" key="10">
    <source>
        <dbReference type="ARBA" id="ARBA00022842"/>
    </source>
</evidence>
<dbReference type="PANTHER" id="PTHR10947:SF0">
    <property type="entry name" value="PHENYLALANINE--TRNA LIGASE BETA SUBUNIT"/>
    <property type="match status" value="1"/>
</dbReference>
<dbReference type="Pfam" id="PF01588">
    <property type="entry name" value="tRNA_bind"/>
    <property type="match status" value="1"/>
</dbReference>
<organism evidence="20 21">
    <name type="scientific">Pseudohalioglobus lutimaris</name>
    <dbReference type="NCBI Taxonomy" id="1737061"/>
    <lineage>
        <taxon>Bacteria</taxon>
        <taxon>Pseudomonadati</taxon>
        <taxon>Pseudomonadota</taxon>
        <taxon>Gammaproteobacteria</taxon>
        <taxon>Cellvibrionales</taxon>
        <taxon>Halieaceae</taxon>
        <taxon>Pseudohalioglobus</taxon>
    </lineage>
</organism>
<comment type="caution">
    <text evidence="20">The sequence shown here is derived from an EMBL/GenBank/DDBJ whole genome shotgun (WGS) entry which is preliminary data.</text>
</comment>
<dbReference type="FunFam" id="3.50.40.10:FF:000001">
    <property type="entry name" value="Phenylalanine--tRNA ligase beta subunit"/>
    <property type="match status" value="1"/>
</dbReference>
<dbReference type="SMART" id="SM00896">
    <property type="entry name" value="FDX-ACB"/>
    <property type="match status" value="1"/>
</dbReference>
<dbReference type="SUPFAM" id="SSF56037">
    <property type="entry name" value="PheT/TilS domain"/>
    <property type="match status" value="1"/>
</dbReference>
<evidence type="ECO:0000256" key="1">
    <source>
        <dbReference type="ARBA" id="ARBA00004496"/>
    </source>
</evidence>
<dbReference type="PROSITE" id="PS51483">
    <property type="entry name" value="B5"/>
    <property type="match status" value="1"/>
</dbReference>
<dbReference type="GO" id="GO:0004826">
    <property type="term" value="F:phenylalanine-tRNA ligase activity"/>
    <property type="evidence" value="ECO:0007669"/>
    <property type="project" value="UniProtKB-UniRule"/>
</dbReference>
<feature type="domain" description="B5" evidence="19">
    <location>
        <begin position="400"/>
        <end position="475"/>
    </location>
</feature>
<dbReference type="Proteomes" id="UP000235005">
    <property type="component" value="Unassembled WGS sequence"/>
</dbReference>
<dbReference type="Pfam" id="PF03147">
    <property type="entry name" value="FDX-ACB"/>
    <property type="match status" value="1"/>
</dbReference>
<evidence type="ECO:0000259" key="17">
    <source>
        <dbReference type="PROSITE" id="PS50886"/>
    </source>
</evidence>
<accession>A0A2N5WWR8</accession>
<evidence type="ECO:0000256" key="2">
    <source>
        <dbReference type="ARBA" id="ARBA00008653"/>
    </source>
</evidence>
<dbReference type="GO" id="GO:0006432">
    <property type="term" value="P:phenylalanyl-tRNA aminoacylation"/>
    <property type="evidence" value="ECO:0007669"/>
    <property type="project" value="UniProtKB-UniRule"/>
</dbReference>
<feature type="binding site" evidence="15">
    <location>
        <position position="463"/>
    </location>
    <ligand>
        <name>Mg(2+)</name>
        <dbReference type="ChEBI" id="CHEBI:18420"/>
        <note>shared with alpha subunit</note>
    </ligand>
</feature>
<proteinExistence type="inferred from homology"/>
<dbReference type="Gene3D" id="3.30.70.380">
    <property type="entry name" value="Ferrodoxin-fold anticodon-binding domain"/>
    <property type="match status" value="1"/>
</dbReference>
<dbReference type="InterPro" id="IPR045060">
    <property type="entry name" value="Phe-tRNA-ligase_IIc_bsu"/>
</dbReference>
<dbReference type="PROSITE" id="PS50886">
    <property type="entry name" value="TRBD"/>
    <property type="match status" value="1"/>
</dbReference>
<evidence type="ECO:0000256" key="14">
    <source>
        <dbReference type="ARBA" id="ARBA00049255"/>
    </source>
</evidence>
<keyword evidence="4 15" id="KW-0963">Cytoplasm</keyword>
<evidence type="ECO:0000256" key="8">
    <source>
        <dbReference type="ARBA" id="ARBA00022741"/>
    </source>
</evidence>
<comment type="subcellular location">
    <subcellularLocation>
        <location evidence="1 15">Cytoplasm</location>
    </subcellularLocation>
</comment>
<dbReference type="PROSITE" id="PS51447">
    <property type="entry name" value="FDX_ACB"/>
    <property type="match status" value="1"/>
</dbReference>
<evidence type="ECO:0000256" key="11">
    <source>
        <dbReference type="ARBA" id="ARBA00022884"/>
    </source>
</evidence>